<evidence type="ECO:0000313" key="2">
    <source>
        <dbReference type="Proteomes" id="UP001153678"/>
    </source>
</evidence>
<gene>
    <name evidence="1" type="ORF">FWILDA_LOCUS6844</name>
</gene>
<sequence>MVKHTKERLLEYPNIISVSDDGLTAFCKCGQNVKLGYPYNDNYLIITHGVYLSRHLLAKQLFPEKFLEKVDYRKFNQSELDLLYKEVIRKSKWHIEGETVRSTKCELYTSNILEICIECVNINNDQVFRNALNKKPIKPSNIKHIPKIILNENPISKFLFNKDIFTLMEILGTQNSEC</sequence>
<dbReference type="EMBL" id="CAMKVN010001284">
    <property type="protein sequence ID" value="CAI2174939.1"/>
    <property type="molecule type" value="Genomic_DNA"/>
</dbReference>
<organism evidence="1 2">
    <name type="scientific">Funneliformis geosporum</name>
    <dbReference type="NCBI Taxonomy" id="1117311"/>
    <lineage>
        <taxon>Eukaryota</taxon>
        <taxon>Fungi</taxon>
        <taxon>Fungi incertae sedis</taxon>
        <taxon>Mucoromycota</taxon>
        <taxon>Glomeromycotina</taxon>
        <taxon>Glomeromycetes</taxon>
        <taxon>Glomerales</taxon>
        <taxon>Glomeraceae</taxon>
        <taxon>Funneliformis</taxon>
    </lineage>
</organism>
<name>A0A9W4WNL3_9GLOM</name>
<comment type="caution">
    <text evidence="1">The sequence shown here is derived from an EMBL/GenBank/DDBJ whole genome shotgun (WGS) entry which is preliminary data.</text>
</comment>
<dbReference type="Proteomes" id="UP001153678">
    <property type="component" value="Unassembled WGS sequence"/>
</dbReference>
<proteinExistence type="predicted"/>
<dbReference type="AlphaFoldDB" id="A0A9W4WNL3"/>
<accession>A0A9W4WNL3</accession>
<reference evidence="1" key="1">
    <citation type="submission" date="2022-08" db="EMBL/GenBank/DDBJ databases">
        <authorList>
            <person name="Kallberg Y."/>
            <person name="Tangrot J."/>
            <person name="Rosling A."/>
        </authorList>
    </citation>
    <scope>NUCLEOTIDE SEQUENCE</scope>
    <source>
        <strain evidence="1">Wild A</strain>
    </source>
</reference>
<dbReference type="OrthoDB" id="2397165at2759"/>
<evidence type="ECO:0000313" key="1">
    <source>
        <dbReference type="EMBL" id="CAI2174939.1"/>
    </source>
</evidence>
<protein>
    <submittedName>
        <fullName evidence="1">16381_t:CDS:1</fullName>
    </submittedName>
</protein>
<keyword evidence="2" id="KW-1185">Reference proteome</keyword>